<gene>
    <name evidence="2" type="ORF">COT51_03495</name>
</gene>
<proteinExistence type="predicted"/>
<dbReference type="InterPro" id="IPR036515">
    <property type="entry name" value="Transposase_17_sf"/>
</dbReference>
<dbReference type="PANTHER" id="PTHR34322:SF2">
    <property type="entry name" value="TRANSPOSASE IS200-LIKE DOMAIN-CONTAINING PROTEIN"/>
    <property type="match status" value="1"/>
</dbReference>
<organism evidence="2 3">
    <name type="scientific">candidate division WWE3 bacterium CG08_land_8_20_14_0_20_41_15</name>
    <dbReference type="NCBI Taxonomy" id="1975086"/>
    <lineage>
        <taxon>Bacteria</taxon>
        <taxon>Katanobacteria</taxon>
    </lineage>
</organism>
<dbReference type="SMART" id="SM01321">
    <property type="entry name" value="Y1_Tnp"/>
    <property type="match status" value="1"/>
</dbReference>
<protein>
    <recommendedName>
        <fullName evidence="1">Transposase IS200-like domain-containing protein</fullName>
    </recommendedName>
</protein>
<dbReference type="Gene3D" id="3.30.70.1290">
    <property type="entry name" value="Transposase IS200-like"/>
    <property type="match status" value="1"/>
</dbReference>
<evidence type="ECO:0000313" key="3">
    <source>
        <dbReference type="Proteomes" id="UP000231098"/>
    </source>
</evidence>
<dbReference type="PANTHER" id="PTHR34322">
    <property type="entry name" value="TRANSPOSASE, Y1_TNP DOMAIN-CONTAINING"/>
    <property type="match status" value="1"/>
</dbReference>
<sequence>MPAKNVLKQLAEGCYYHVYNRGVDKNIIFNDDRDYQVFLYYLKRNLFPADDPDYEEVSNKVRPCQRTDLEKRIDLLCFCLMPNHFHFIVYLKEKSSLPSLMRRVCNGYVSYFNKRWERVGPLFQSRYKAVLVDDEDQLLHLSRYIHLNPTLRGKTPAQSKLGIYPYSSYSAYLGSINIRWLKPDTVLDYFRSGRNIGAKDMLSYQSFVEGFDEEITKAYISGLTLE</sequence>
<dbReference type="AlphaFoldDB" id="A0A2H0X8Q4"/>
<feature type="domain" description="Transposase IS200-like" evidence="1">
    <location>
        <begin position="11"/>
        <end position="148"/>
    </location>
</feature>
<reference evidence="3" key="1">
    <citation type="submission" date="2017-09" db="EMBL/GenBank/DDBJ databases">
        <title>Depth-based differentiation of microbial function through sediment-hosted aquifers and enrichment of novel symbionts in the deep terrestrial subsurface.</title>
        <authorList>
            <person name="Probst A.J."/>
            <person name="Ladd B."/>
            <person name="Jarett J.K."/>
            <person name="Geller-Mcgrath D.E."/>
            <person name="Sieber C.M.K."/>
            <person name="Emerson J.B."/>
            <person name="Anantharaman K."/>
            <person name="Thomas B.C."/>
            <person name="Malmstrom R."/>
            <person name="Stieglmeier M."/>
            <person name="Klingl A."/>
            <person name="Woyke T."/>
            <person name="Ryan C.M."/>
            <person name="Banfield J.F."/>
        </authorList>
    </citation>
    <scope>NUCLEOTIDE SEQUENCE [LARGE SCALE GENOMIC DNA]</scope>
</reference>
<dbReference type="Pfam" id="PF01797">
    <property type="entry name" value="Y1_Tnp"/>
    <property type="match status" value="1"/>
</dbReference>
<evidence type="ECO:0000259" key="1">
    <source>
        <dbReference type="SMART" id="SM01321"/>
    </source>
</evidence>
<dbReference type="EMBL" id="PEYV01000058">
    <property type="protein sequence ID" value="PIS21313.1"/>
    <property type="molecule type" value="Genomic_DNA"/>
</dbReference>
<dbReference type="GO" id="GO:0003677">
    <property type="term" value="F:DNA binding"/>
    <property type="evidence" value="ECO:0007669"/>
    <property type="project" value="InterPro"/>
</dbReference>
<dbReference type="GO" id="GO:0004803">
    <property type="term" value="F:transposase activity"/>
    <property type="evidence" value="ECO:0007669"/>
    <property type="project" value="InterPro"/>
</dbReference>
<dbReference type="Proteomes" id="UP000231098">
    <property type="component" value="Unassembled WGS sequence"/>
</dbReference>
<dbReference type="GO" id="GO:0006313">
    <property type="term" value="P:DNA transposition"/>
    <property type="evidence" value="ECO:0007669"/>
    <property type="project" value="InterPro"/>
</dbReference>
<evidence type="ECO:0000313" key="2">
    <source>
        <dbReference type="EMBL" id="PIS21313.1"/>
    </source>
</evidence>
<accession>A0A2H0X8Q4</accession>
<name>A0A2H0X8Q4_UNCKA</name>
<dbReference type="InterPro" id="IPR002686">
    <property type="entry name" value="Transposase_17"/>
</dbReference>
<comment type="caution">
    <text evidence="2">The sequence shown here is derived from an EMBL/GenBank/DDBJ whole genome shotgun (WGS) entry which is preliminary data.</text>
</comment>
<dbReference type="SUPFAM" id="SSF143422">
    <property type="entry name" value="Transposase IS200-like"/>
    <property type="match status" value="1"/>
</dbReference>